<accession>A0AAW2T1L0</accession>
<proteinExistence type="predicted"/>
<name>A0AAW2T1L0_SESRA</name>
<gene>
    <name evidence="2" type="ORF">Sradi_2176200</name>
</gene>
<feature type="compositionally biased region" description="Polar residues" evidence="1">
    <location>
        <begin position="1"/>
        <end position="10"/>
    </location>
</feature>
<evidence type="ECO:0000256" key="1">
    <source>
        <dbReference type="SAM" id="MobiDB-lite"/>
    </source>
</evidence>
<feature type="compositionally biased region" description="Low complexity" evidence="1">
    <location>
        <begin position="11"/>
        <end position="50"/>
    </location>
</feature>
<protein>
    <submittedName>
        <fullName evidence="2">Uncharacterized protein</fullName>
    </submittedName>
</protein>
<reference evidence="2" key="2">
    <citation type="journal article" date="2024" name="Plant">
        <title>Genomic evolution and insights into agronomic trait innovations of Sesamum species.</title>
        <authorList>
            <person name="Miao H."/>
            <person name="Wang L."/>
            <person name="Qu L."/>
            <person name="Liu H."/>
            <person name="Sun Y."/>
            <person name="Le M."/>
            <person name="Wang Q."/>
            <person name="Wei S."/>
            <person name="Zheng Y."/>
            <person name="Lin W."/>
            <person name="Duan Y."/>
            <person name="Cao H."/>
            <person name="Xiong S."/>
            <person name="Wang X."/>
            <person name="Wei L."/>
            <person name="Li C."/>
            <person name="Ma Q."/>
            <person name="Ju M."/>
            <person name="Zhao R."/>
            <person name="Li G."/>
            <person name="Mu C."/>
            <person name="Tian Q."/>
            <person name="Mei H."/>
            <person name="Zhang T."/>
            <person name="Gao T."/>
            <person name="Zhang H."/>
        </authorList>
    </citation>
    <scope>NUCLEOTIDE SEQUENCE</scope>
    <source>
        <strain evidence="2">G02</strain>
    </source>
</reference>
<dbReference type="EMBL" id="JACGWJ010000009">
    <property type="protein sequence ID" value="KAL0398329.1"/>
    <property type="molecule type" value="Genomic_DNA"/>
</dbReference>
<evidence type="ECO:0000313" key="2">
    <source>
        <dbReference type="EMBL" id="KAL0398329.1"/>
    </source>
</evidence>
<organism evidence="2">
    <name type="scientific">Sesamum radiatum</name>
    <name type="common">Black benniseed</name>
    <dbReference type="NCBI Taxonomy" id="300843"/>
    <lineage>
        <taxon>Eukaryota</taxon>
        <taxon>Viridiplantae</taxon>
        <taxon>Streptophyta</taxon>
        <taxon>Embryophyta</taxon>
        <taxon>Tracheophyta</taxon>
        <taxon>Spermatophyta</taxon>
        <taxon>Magnoliopsida</taxon>
        <taxon>eudicotyledons</taxon>
        <taxon>Gunneridae</taxon>
        <taxon>Pentapetalae</taxon>
        <taxon>asterids</taxon>
        <taxon>lamiids</taxon>
        <taxon>Lamiales</taxon>
        <taxon>Pedaliaceae</taxon>
        <taxon>Sesamum</taxon>
    </lineage>
</organism>
<reference evidence="2" key="1">
    <citation type="submission" date="2020-06" db="EMBL/GenBank/DDBJ databases">
        <authorList>
            <person name="Li T."/>
            <person name="Hu X."/>
            <person name="Zhang T."/>
            <person name="Song X."/>
            <person name="Zhang H."/>
            <person name="Dai N."/>
            <person name="Sheng W."/>
            <person name="Hou X."/>
            <person name="Wei L."/>
        </authorList>
    </citation>
    <scope>NUCLEOTIDE SEQUENCE</scope>
    <source>
        <strain evidence="2">G02</strain>
        <tissue evidence="2">Leaf</tissue>
    </source>
</reference>
<comment type="caution">
    <text evidence="2">The sequence shown here is derived from an EMBL/GenBank/DDBJ whole genome shotgun (WGS) entry which is preliminary data.</text>
</comment>
<dbReference type="AlphaFoldDB" id="A0AAW2T1L0"/>
<feature type="region of interest" description="Disordered" evidence="1">
    <location>
        <begin position="82"/>
        <end position="135"/>
    </location>
</feature>
<sequence>MSQPNTSTHPATSASASASTSASAVPGKRSSSPHSSTTPTASGVGAVPVVPAMKKAKSQAVSCSLDGNKNGQQQITPHVHFAEPPVHSPMMEDDPSDVVMEASPSSTVFGRGVSASGGGVTANLSRKKATPPQPTKKLVIKLVKGRVPFACASS</sequence>
<feature type="region of interest" description="Disordered" evidence="1">
    <location>
        <begin position="1"/>
        <end position="50"/>
    </location>
</feature>